<dbReference type="GO" id="GO:0097352">
    <property type="term" value="P:autophagosome maturation"/>
    <property type="evidence" value="ECO:0007669"/>
    <property type="project" value="TreeGrafter"/>
</dbReference>
<dbReference type="SUPFAM" id="SSF48097">
    <property type="entry name" value="Regulator of G-protein signaling, RGS"/>
    <property type="match status" value="1"/>
</dbReference>
<gene>
    <name evidence="5" type="ORF">RUM43_004762</name>
</gene>
<dbReference type="SMART" id="SM00312">
    <property type="entry name" value="PX"/>
    <property type="match status" value="1"/>
</dbReference>
<dbReference type="Gene3D" id="1.10.167.10">
    <property type="entry name" value="Regulator of G-protein Signalling 4, domain 2"/>
    <property type="match status" value="1"/>
</dbReference>
<dbReference type="InterPro" id="IPR016137">
    <property type="entry name" value="RGS"/>
</dbReference>
<dbReference type="Pfam" id="PF02194">
    <property type="entry name" value="PXA"/>
    <property type="match status" value="1"/>
</dbReference>
<keyword evidence="1" id="KW-1133">Transmembrane helix</keyword>
<dbReference type="PANTHER" id="PTHR22775:SF44">
    <property type="entry name" value="SORTING NEXIN-14"/>
    <property type="match status" value="1"/>
</dbReference>
<dbReference type="EMBL" id="JAWJWE010000002">
    <property type="protein sequence ID" value="KAK6643257.1"/>
    <property type="molecule type" value="Genomic_DNA"/>
</dbReference>
<feature type="domain" description="RGS" evidence="2">
    <location>
        <begin position="326"/>
        <end position="458"/>
    </location>
</feature>
<dbReference type="Proteomes" id="UP001372834">
    <property type="component" value="Unassembled WGS sequence"/>
</dbReference>
<accession>A0AAN8XQH4</accession>
<dbReference type="AlphaFoldDB" id="A0AAN8XQH4"/>
<dbReference type="InterPro" id="IPR003114">
    <property type="entry name" value="Phox_assoc"/>
</dbReference>
<dbReference type="InterPro" id="IPR036871">
    <property type="entry name" value="PX_dom_sf"/>
</dbReference>
<dbReference type="SUPFAM" id="SSF64268">
    <property type="entry name" value="PX domain"/>
    <property type="match status" value="1"/>
</dbReference>
<name>A0AAN8XQH4_POLSC</name>
<feature type="transmembrane region" description="Helical" evidence="1">
    <location>
        <begin position="20"/>
        <end position="38"/>
    </location>
</feature>
<feature type="domain" description="PX" evidence="3">
    <location>
        <begin position="549"/>
        <end position="672"/>
    </location>
</feature>
<comment type="caution">
    <text evidence="5">The sequence shown here is derived from an EMBL/GenBank/DDBJ whole genome shotgun (WGS) entry which is preliminary data.</text>
</comment>
<dbReference type="InterPro" id="IPR001683">
    <property type="entry name" value="PX_dom"/>
</dbReference>
<dbReference type="PROSITE" id="PS50132">
    <property type="entry name" value="RGS"/>
    <property type="match status" value="1"/>
</dbReference>
<proteinExistence type="predicted"/>
<evidence type="ECO:0000259" key="4">
    <source>
        <dbReference type="PROSITE" id="PS51207"/>
    </source>
</evidence>
<dbReference type="GO" id="GO:0005770">
    <property type="term" value="C:late endosome"/>
    <property type="evidence" value="ECO:0007669"/>
    <property type="project" value="TreeGrafter"/>
</dbReference>
<dbReference type="SMART" id="SM00313">
    <property type="entry name" value="PXA"/>
    <property type="match status" value="1"/>
</dbReference>
<dbReference type="PROSITE" id="PS51207">
    <property type="entry name" value="PXA"/>
    <property type="match status" value="1"/>
</dbReference>
<evidence type="ECO:0000259" key="3">
    <source>
        <dbReference type="PROSITE" id="PS50195"/>
    </source>
</evidence>
<evidence type="ECO:0000313" key="5">
    <source>
        <dbReference type="EMBL" id="KAK6643257.1"/>
    </source>
</evidence>
<evidence type="ECO:0000313" key="6">
    <source>
        <dbReference type="Proteomes" id="UP001372834"/>
    </source>
</evidence>
<keyword evidence="1" id="KW-0472">Membrane</keyword>
<dbReference type="SMART" id="SM00315">
    <property type="entry name" value="RGS"/>
    <property type="match status" value="1"/>
</dbReference>
<dbReference type="GO" id="GO:0035091">
    <property type="term" value="F:phosphatidylinositol binding"/>
    <property type="evidence" value="ECO:0007669"/>
    <property type="project" value="InterPro"/>
</dbReference>
<feature type="domain" description="PXA" evidence="4">
    <location>
        <begin position="117"/>
        <end position="293"/>
    </location>
</feature>
<dbReference type="PROSITE" id="PS50195">
    <property type="entry name" value="PX"/>
    <property type="match status" value="1"/>
</dbReference>
<feature type="transmembrane region" description="Helical" evidence="1">
    <location>
        <begin position="45"/>
        <end position="63"/>
    </location>
</feature>
<dbReference type="Gene3D" id="3.30.1520.10">
    <property type="entry name" value="Phox-like domain"/>
    <property type="match status" value="1"/>
</dbReference>
<reference evidence="5 6" key="1">
    <citation type="submission" date="2023-10" db="EMBL/GenBank/DDBJ databases">
        <title>Genomes of two closely related lineages of the louse Polyplax serrata with different host specificities.</title>
        <authorList>
            <person name="Martinu J."/>
            <person name="Tarabai H."/>
            <person name="Stefka J."/>
            <person name="Hypsa V."/>
        </authorList>
    </citation>
    <scope>NUCLEOTIDE SEQUENCE [LARGE SCALE GENOMIC DNA]</scope>
    <source>
        <strain evidence="5">HR10_N</strain>
    </source>
</reference>
<evidence type="ECO:0000256" key="1">
    <source>
        <dbReference type="SAM" id="Phobius"/>
    </source>
</evidence>
<protein>
    <recommendedName>
        <fullName evidence="7">Sorting nexin 14</fullName>
    </recommendedName>
</protein>
<organism evidence="5 6">
    <name type="scientific">Polyplax serrata</name>
    <name type="common">Common mouse louse</name>
    <dbReference type="NCBI Taxonomy" id="468196"/>
    <lineage>
        <taxon>Eukaryota</taxon>
        <taxon>Metazoa</taxon>
        <taxon>Ecdysozoa</taxon>
        <taxon>Arthropoda</taxon>
        <taxon>Hexapoda</taxon>
        <taxon>Insecta</taxon>
        <taxon>Pterygota</taxon>
        <taxon>Neoptera</taxon>
        <taxon>Paraneoptera</taxon>
        <taxon>Psocodea</taxon>
        <taxon>Troctomorpha</taxon>
        <taxon>Phthiraptera</taxon>
        <taxon>Anoplura</taxon>
        <taxon>Polyplacidae</taxon>
        <taxon>Polyplax</taxon>
    </lineage>
</organism>
<dbReference type="InterPro" id="IPR044926">
    <property type="entry name" value="RGS_subdomain_2"/>
</dbReference>
<dbReference type="InterPro" id="IPR036305">
    <property type="entry name" value="RGS_sf"/>
</dbReference>
<evidence type="ECO:0000259" key="2">
    <source>
        <dbReference type="PROSITE" id="PS50132"/>
    </source>
</evidence>
<dbReference type="PANTHER" id="PTHR22775">
    <property type="entry name" value="SORTING NEXIN"/>
    <property type="match status" value="1"/>
</dbReference>
<sequence>MSVPSNLFDIRFFRTFASNQVAQISIFVVLCLGLTLSYSISVVSGILLTLALPLGAVAFNVLWTTKAIESLSPFDVAKYTPCFKVESHQGCTVCGDSTCKRQKLTKDNQPWLGLFIPKDVDQAIQDLFNKILNEFVTSWHGSFTKDEAFVTELRRCLRYASSIVLKRLLQVDLGSVVTDQLLTIGLRHVNDFLLISQLSLKEKISIEAAAARYHNKGLHFAVRSRKSELQYLRCLSDLLSSHLVQGSNLKCLSFNVLIRELLAGWVLLPLTDALCDPFCINSLILLALNHDHLTKYPDDAGVQVQFLQKFVSNKENLVRKSVLQVNLTTILNEQKSLYTFMQFLKKEGVIHLLQFCLHVEEFSKKILNPELNQMEMENLYKEAWDLFSIYFKTDSPDNIHFPNHIVEQMEQILEYGARNISRLLTNPVLFEAYEVAYANLEETYCPLFYLSDEYFQLLCGEKEAPKSTKGNISSPIQPASPVRGRTNKRVVEGSVVGKITNKFNKLLQFQAVEGKAYYNDGPLDLGDSECAEVLEVESLPEASLRDMSTWKVTVPYVTTKQDSNSKPYPVFNINVTNIVMGENSVQSSKYKWNVERRFNDFYILQAKLAEFHGDFEDTQLPPKTGMFSPRGNEFLENRRQLFEEYLQKLLQKPSLRGSDLLYFFLHSQVEFSSCLSVQYGIGRILRKSVEPIKLRKERGQRLENFLNVFLTSAEGSKKPGKYEWQDINVEQPRKKRDITKSIFNNNFEQFLCKTEQTVNEQKESLTLVGPWDCLLYILSKLMGASFRLIQAVVTVKNLMGQSSDLFLKKLIRDKLVGLLVSARVSHLVRLLQDALFNSSYQPGKQGHKLLRERITLEVNKTFSSIFIRWFLPKCSHGIETMVDSLQFPILNKHLCYCLLDEVVRILFPEVAAAC</sequence>
<dbReference type="Pfam" id="PF00615">
    <property type="entry name" value="RGS"/>
    <property type="match status" value="1"/>
</dbReference>
<keyword evidence="1" id="KW-0812">Transmembrane</keyword>
<dbReference type="Pfam" id="PF00787">
    <property type="entry name" value="PX"/>
    <property type="match status" value="1"/>
</dbReference>
<evidence type="ECO:0008006" key="7">
    <source>
        <dbReference type="Google" id="ProtNLM"/>
    </source>
</evidence>